<feature type="transmembrane region" description="Helical" evidence="1">
    <location>
        <begin position="35"/>
        <end position="56"/>
    </location>
</feature>
<name>A0A086M0X0_TOXGO</name>
<feature type="transmembrane region" description="Helical" evidence="1">
    <location>
        <begin position="68"/>
        <end position="86"/>
    </location>
</feature>
<reference evidence="2 3" key="1">
    <citation type="submission" date="2014-05" db="EMBL/GenBank/DDBJ databases">
        <authorList>
            <person name="Sibley D."/>
            <person name="Venepally P."/>
            <person name="Karamycheva S."/>
            <person name="Hadjithomas M."/>
            <person name="Khan A."/>
            <person name="Brunk B."/>
            <person name="Roos D."/>
            <person name="Caler E."/>
            <person name="Lorenzi H."/>
        </authorList>
    </citation>
    <scope>NUCLEOTIDE SEQUENCE [LARGE SCALE GENOMIC DNA]</scope>
    <source>
        <strain evidence="2 3">RUB</strain>
    </source>
</reference>
<evidence type="ECO:0000313" key="3">
    <source>
        <dbReference type="Proteomes" id="UP000028834"/>
    </source>
</evidence>
<sequence length="137" mass="15171">MEPMFSGTNRTIFIYALLGWILGVIGAGLWHWHRIYVVCMILFSTVIFFYITISFVLEQLRSNRSVQLLAASLACAWSVGLVVASICKTIDTADICDVQWVGEDHCTLAVSSAVCTWCSCLVWLLCGITATKNSRAL</sequence>
<dbReference type="Proteomes" id="UP000028834">
    <property type="component" value="Unassembled WGS sequence"/>
</dbReference>
<dbReference type="AlphaFoldDB" id="A0A086M0X0"/>
<proteinExistence type="predicted"/>
<dbReference type="EMBL" id="AFYV02001250">
    <property type="protein sequence ID" value="KFG62538.1"/>
    <property type="molecule type" value="Genomic_DNA"/>
</dbReference>
<accession>A0A086M0X0</accession>
<comment type="caution">
    <text evidence="2">The sequence shown here is derived from an EMBL/GenBank/DDBJ whole genome shotgun (WGS) entry which is preliminary data.</text>
</comment>
<feature type="transmembrane region" description="Helical" evidence="1">
    <location>
        <begin position="12"/>
        <end position="29"/>
    </location>
</feature>
<gene>
    <name evidence="2" type="ORF">TGRUB_288265</name>
</gene>
<keyword evidence="1" id="KW-1133">Transmembrane helix</keyword>
<protein>
    <submittedName>
        <fullName evidence="2">Putative transmembrane protein</fullName>
    </submittedName>
</protein>
<keyword evidence="1" id="KW-0472">Membrane</keyword>
<dbReference type="OrthoDB" id="328630at2759"/>
<evidence type="ECO:0000256" key="1">
    <source>
        <dbReference type="SAM" id="Phobius"/>
    </source>
</evidence>
<keyword evidence="1 2" id="KW-0812">Transmembrane</keyword>
<dbReference type="VEuPathDB" id="ToxoDB:TGRUB_288265"/>
<evidence type="ECO:0000313" key="2">
    <source>
        <dbReference type="EMBL" id="KFG62538.1"/>
    </source>
</evidence>
<organism evidence="2 3">
    <name type="scientific">Toxoplasma gondii RUB</name>
    <dbReference type="NCBI Taxonomy" id="935652"/>
    <lineage>
        <taxon>Eukaryota</taxon>
        <taxon>Sar</taxon>
        <taxon>Alveolata</taxon>
        <taxon>Apicomplexa</taxon>
        <taxon>Conoidasida</taxon>
        <taxon>Coccidia</taxon>
        <taxon>Eucoccidiorida</taxon>
        <taxon>Eimeriorina</taxon>
        <taxon>Sarcocystidae</taxon>
        <taxon>Toxoplasma</taxon>
    </lineage>
</organism>